<feature type="region of interest" description="Disordered" evidence="1">
    <location>
        <begin position="55"/>
        <end position="79"/>
    </location>
</feature>
<keyword evidence="3" id="KW-1185">Reference proteome</keyword>
<reference evidence="3" key="1">
    <citation type="journal article" date="2019" name="Int. J. Syst. Evol. Microbiol.">
        <title>The Global Catalogue of Microorganisms (GCM) 10K type strain sequencing project: providing services to taxonomists for standard genome sequencing and annotation.</title>
        <authorList>
            <consortium name="The Broad Institute Genomics Platform"/>
            <consortium name="The Broad Institute Genome Sequencing Center for Infectious Disease"/>
            <person name="Wu L."/>
            <person name="Ma J."/>
        </authorList>
    </citation>
    <scope>NUCLEOTIDE SEQUENCE [LARGE SCALE GENOMIC DNA]</scope>
    <source>
        <strain evidence="3">NBRC 108725</strain>
    </source>
</reference>
<dbReference type="EMBL" id="AP027731">
    <property type="protein sequence ID" value="BDZ45520.1"/>
    <property type="molecule type" value="Genomic_DNA"/>
</dbReference>
<gene>
    <name evidence="2" type="ORF">GCM10025866_14290</name>
</gene>
<evidence type="ECO:0000313" key="2">
    <source>
        <dbReference type="EMBL" id="BDZ45520.1"/>
    </source>
</evidence>
<name>A0ABN6XKP1_9MICO</name>
<protein>
    <submittedName>
        <fullName evidence="2">Uncharacterized protein</fullName>
    </submittedName>
</protein>
<dbReference type="Proteomes" id="UP001321498">
    <property type="component" value="Chromosome"/>
</dbReference>
<feature type="region of interest" description="Disordered" evidence="1">
    <location>
        <begin position="1"/>
        <end position="37"/>
    </location>
</feature>
<organism evidence="2 3">
    <name type="scientific">Naasia aerilata</name>
    <dbReference type="NCBI Taxonomy" id="1162966"/>
    <lineage>
        <taxon>Bacteria</taxon>
        <taxon>Bacillati</taxon>
        <taxon>Actinomycetota</taxon>
        <taxon>Actinomycetes</taxon>
        <taxon>Micrococcales</taxon>
        <taxon>Microbacteriaceae</taxon>
        <taxon>Naasia</taxon>
    </lineage>
</organism>
<proteinExistence type="predicted"/>
<evidence type="ECO:0000313" key="3">
    <source>
        <dbReference type="Proteomes" id="UP001321498"/>
    </source>
</evidence>
<sequence length="79" mass="8656">MAGDAPAVSGSVADEQDTVGTAPARAHSRLIPRVRDGSTVRERLRVPEAGRCAEADEVLQHEKPTRPRWRQADDHVRSC</sequence>
<accession>A0ABN6XKP1</accession>
<evidence type="ECO:0000256" key="1">
    <source>
        <dbReference type="SAM" id="MobiDB-lite"/>
    </source>
</evidence>